<comment type="function">
    <text evidence="1">Involved in endocytosis.</text>
</comment>
<protein>
    <recommendedName>
        <fullName evidence="4">Tetratricopeptide repeat protein 7 N-terminal domain-containing protein</fullName>
    </recommendedName>
</protein>
<dbReference type="InterPro" id="IPR011990">
    <property type="entry name" value="TPR-like_helical_dom_sf"/>
</dbReference>
<evidence type="ECO:0000313" key="5">
    <source>
        <dbReference type="EMBL" id="KAK7601875.1"/>
    </source>
</evidence>
<dbReference type="InterPro" id="IPR051722">
    <property type="entry name" value="Endocytosis_PI4K-reg_protein"/>
</dbReference>
<dbReference type="PROSITE" id="PS50005">
    <property type="entry name" value="TPR"/>
    <property type="match status" value="1"/>
</dbReference>
<dbReference type="SUPFAM" id="SSF48452">
    <property type="entry name" value="TPR-like"/>
    <property type="match status" value="2"/>
</dbReference>
<dbReference type="Gene3D" id="1.25.40.10">
    <property type="entry name" value="Tetratricopeptide repeat domain"/>
    <property type="match status" value="3"/>
</dbReference>
<dbReference type="Pfam" id="PF13181">
    <property type="entry name" value="TPR_8"/>
    <property type="match status" value="1"/>
</dbReference>
<evidence type="ECO:0000256" key="3">
    <source>
        <dbReference type="PROSITE-ProRule" id="PRU00339"/>
    </source>
</evidence>
<accession>A0AAN9TMI4</accession>
<dbReference type="GO" id="GO:0072659">
    <property type="term" value="P:protein localization to plasma membrane"/>
    <property type="evidence" value="ECO:0007669"/>
    <property type="project" value="TreeGrafter"/>
</dbReference>
<evidence type="ECO:0000256" key="1">
    <source>
        <dbReference type="ARBA" id="ARBA00002550"/>
    </source>
</evidence>
<feature type="repeat" description="TPR" evidence="3">
    <location>
        <begin position="671"/>
        <end position="704"/>
    </location>
</feature>
<evidence type="ECO:0000256" key="2">
    <source>
        <dbReference type="ARBA" id="ARBA00038251"/>
    </source>
</evidence>
<dbReference type="InterPro" id="IPR045819">
    <property type="entry name" value="TTC7_N"/>
</dbReference>
<name>A0AAN9TMI4_9HEMI</name>
<evidence type="ECO:0000313" key="6">
    <source>
        <dbReference type="Proteomes" id="UP001367676"/>
    </source>
</evidence>
<gene>
    <name evidence="5" type="ORF">V9T40_009316</name>
</gene>
<reference evidence="5 6" key="1">
    <citation type="submission" date="2024-03" db="EMBL/GenBank/DDBJ databases">
        <title>Adaptation during the transition from Ophiocordyceps entomopathogen to insect associate is accompanied by gene loss and intensified selection.</title>
        <authorList>
            <person name="Ward C.M."/>
            <person name="Onetto C.A."/>
            <person name="Borneman A.R."/>
        </authorList>
    </citation>
    <scope>NUCLEOTIDE SEQUENCE [LARGE SCALE GENOMIC DNA]</scope>
    <source>
        <strain evidence="5">AWRI1</strain>
        <tissue evidence="5">Single Adult Female</tissue>
    </source>
</reference>
<dbReference type="GO" id="GO:0046854">
    <property type="term" value="P:phosphatidylinositol phosphate biosynthetic process"/>
    <property type="evidence" value="ECO:0007669"/>
    <property type="project" value="TreeGrafter"/>
</dbReference>
<proteinExistence type="inferred from homology"/>
<dbReference type="AlphaFoldDB" id="A0AAN9TMI4"/>
<organism evidence="5 6">
    <name type="scientific">Parthenolecanium corni</name>
    <dbReference type="NCBI Taxonomy" id="536013"/>
    <lineage>
        <taxon>Eukaryota</taxon>
        <taxon>Metazoa</taxon>
        <taxon>Ecdysozoa</taxon>
        <taxon>Arthropoda</taxon>
        <taxon>Hexapoda</taxon>
        <taxon>Insecta</taxon>
        <taxon>Pterygota</taxon>
        <taxon>Neoptera</taxon>
        <taxon>Paraneoptera</taxon>
        <taxon>Hemiptera</taxon>
        <taxon>Sternorrhyncha</taxon>
        <taxon>Coccoidea</taxon>
        <taxon>Coccidae</taxon>
        <taxon>Parthenolecanium</taxon>
    </lineage>
</organism>
<evidence type="ECO:0000259" key="4">
    <source>
        <dbReference type="Pfam" id="PF19440"/>
    </source>
</evidence>
<comment type="caution">
    <text evidence="5">The sequence shown here is derived from an EMBL/GenBank/DDBJ whole genome shotgun (WGS) entry which is preliminary data.</text>
</comment>
<dbReference type="PANTHER" id="PTHR23083:SF464">
    <property type="entry name" value="TETRATRICOPEPTIDE REPEAT DOMAIN 7, ISOFORM A"/>
    <property type="match status" value="1"/>
</dbReference>
<dbReference type="SMART" id="SM00028">
    <property type="entry name" value="TPR"/>
    <property type="match status" value="7"/>
</dbReference>
<dbReference type="PANTHER" id="PTHR23083">
    <property type="entry name" value="TETRATRICOPEPTIDE REPEAT PROTEIN, TPR"/>
    <property type="match status" value="1"/>
</dbReference>
<keyword evidence="3" id="KW-0802">TPR repeat</keyword>
<sequence length="819" mass="92592">MTGKTPKGKLIVENDIEKNREEGNWNRVIELADILIKPKPPLHSFLVGEAKLETYLEQNPPIEKNIEKAKTGLIECKNHLLEAITEQGDKCGVALDGHLLLGKIQYTLGDFEGALKHFTEADLQGLTEKTLAPRSIRIISESFAIKGLCLEKVPPQAESKFGHKEWLEQIKRCYELASDLGILYLQQQDKLHVSNSIITSSAVSHSSSHRQNHLGVLIETAILRVPMFLFENGKMLEAVMFYRNILSAVEANGAHIIRPTLCRQLAELLIRGATGLSYTPPLDNKKAIMSPWKPNKYTGINIFCPRNEFEEIILLLLISEAMAARNAVLSQSSEFKEARLRALTNAIAVYDLLTVVLVRWRQFALLQESFDRAMKFSSDENHIWIQHALCLEAAGQYSRAFSMMKEVIRLAKDQTRPKLIAARIAYQRLNKIDEGLHLSKESLECETQNPNNLLSRCYLYIGIGALCKASSLRAKSSRDSFNTLAHESFTKCRQLDSGDHLVEYYLGLHAAFRCQISLAVSHAKNALNLFPEHLPSLHLMILLLTAQKQMKEASELLDSALQDYPDNIWLHFLKIHLELNLQNTETALVIAKRMLSVWKTCSNYQSSSDHSDNRLLRLQEFSDRESNSLHAPHSSTVAKVEQAMSEVAASSINSSLRRSISSSHSSWTVQHKIWLLLAEIYLMQDQISSATSCLQEAINIFPLSHHIMYMKGRIQEHKNEFIEAKQSYQNAVSINPCHIKSLQRLGLMYHYLNNQRLAEKILRYAAKLDPWSSETWYNLGTVLESVGEAQSATDCLATALHAETISPIMPYNTIPITFE</sequence>
<comment type="similarity">
    <text evidence="2">Belongs to the YPP1 family.</text>
</comment>
<feature type="domain" description="Tetratricopeptide repeat protein 7 N-terminal" evidence="4">
    <location>
        <begin position="2"/>
        <end position="369"/>
    </location>
</feature>
<dbReference type="InterPro" id="IPR019734">
    <property type="entry name" value="TPR_rpt"/>
</dbReference>
<dbReference type="Proteomes" id="UP001367676">
    <property type="component" value="Unassembled WGS sequence"/>
</dbReference>
<dbReference type="GO" id="GO:0005886">
    <property type="term" value="C:plasma membrane"/>
    <property type="evidence" value="ECO:0007669"/>
    <property type="project" value="TreeGrafter"/>
</dbReference>
<dbReference type="Pfam" id="PF19440">
    <property type="entry name" value="TTC7_N"/>
    <property type="match status" value="1"/>
</dbReference>
<dbReference type="EMBL" id="JBBCAQ010000010">
    <property type="protein sequence ID" value="KAK7601875.1"/>
    <property type="molecule type" value="Genomic_DNA"/>
</dbReference>
<keyword evidence="6" id="KW-1185">Reference proteome</keyword>